<proteinExistence type="predicted"/>
<dbReference type="Gene3D" id="1.10.1200.120">
    <property type="entry name" value="Large-conductance mechanosensitive channel, MscL, domain 1"/>
    <property type="match status" value="1"/>
</dbReference>
<dbReference type="InterPro" id="IPR036019">
    <property type="entry name" value="MscL_channel"/>
</dbReference>
<sequence length="121" mass="13246">MKGFKEFLLRGNLVEIAVGLVIATSFATVVAAFTKLLLAVIAKVIGANPNFDDFTPAGLPVGEFVTASVAFLILAAVVYFGVIKPYTHLRERFAMTEEEEAVEESVILLREIRDSLRTERA</sequence>
<accession>A0ABZ2MIS0</accession>
<comment type="subcellular location">
    <subcellularLocation>
        <location evidence="1">Membrane</location>
        <topology evidence="1">Multi-pass membrane protein</topology>
    </subcellularLocation>
</comment>
<evidence type="ECO:0000313" key="7">
    <source>
        <dbReference type="Proteomes" id="UP001382727"/>
    </source>
</evidence>
<dbReference type="EMBL" id="CP144913">
    <property type="protein sequence ID" value="WXB76835.1"/>
    <property type="molecule type" value="Genomic_DNA"/>
</dbReference>
<dbReference type="SUPFAM" id="SSF81330">
    <property type="entry name" value="Gated mechanosensitive channel"/>
    <property type="match status" value="1"/>
</dbReference>
<evidence type="ECO:0000256" key="1">
    <source>
        <dbReference type="ARBA" id="ARBA00004141"/>
    </source>
</evidence>
<dbReference type="PANTHER" id="PTHR30266:SF2">
    <property type="entry name" value="LARGE-CONDUCTANCE MECHANOSENSITIVE CHANNEL"/>
    <property type="match status" value="1"/>
</dbReference>
<evidence type="ECO:0000256" key="4">
    <source>
        <dbReference type="ARBA" id="ARBA00023136"/>
    </source>
</evidence>
<evidence type="ECO:0000256" key="3">
    <source>
        <dbReference type="ARBA" id="ARBA00022989"/>
    </source>
</evidence>
<dbReference type="PANTHER" id="PTHR30266">
    <property type="entry name" value="MECHANOSENSITIVE CHANNEL MSCL"/>
    <property type="match status" value="1"/>
</dbReference>
<feature type="transmembrane region" description="Helical" evidence="5">
    <location>
        <begin position="61"/>
        <end position="82"/>
    </location>
</feature>
<keyword evidence="7" id="KW-1185">Reference proteome</keyword>
<feature type="transmembrane region" description="Helical" evidence="5">
    <location>
        <begin position="12"/>
        <end position="41"/>
    </location>
</feature>
<evidence type="ECO:0000256" key="5">
    <source>
        <dbReference type="SAM" id="Phobius"/>
    </source>
</evidence>
<keyword evidence="3 5" id="KW-1133">Transmembrane helix</keyword>
<dbReference type="Proteomes" id="UP001382727">
    <property type="component" value="Chromosome"/>
</dbReference>
<keyword evidence="4 5" id="KW-0472">Membrane</keyword>
<protein>
    <submittedName>
        <fullName evidence="6">MscL family protein</fullName>
    </submittedName>
</protein>
<dbReference type="RefSeq" id="WP_338750193.1">
    <property type="nucleotide sequence ID" value="NZ_CP144913.1"/>
</dbReference>
<organism evidence="6 7">
    <name type="scientific">Janibacter alittae</name>
    <dbReference type="NCBI Taxonomy" id="3115209"/>
    <lineage>
        <taxon>Bacteria</taxon>
        <taxon>Bacillati</taxon>
        <taxon>Actinomycetota</taxon>
        <taxon>Actinomycetes</taxon>
        <taxon>Micrococcales</taxon>
        <taxon>Intrasporangiaceae</taxon>
        <taxon>Janibacter</taxon>
    </lineage>
</organism>
<dbReference type="Pfam" id="PF01741">
    <property type="entry name" value="MscL"/>
    <property type="match status" value="1"/>
</dbReference>
<evidence type="ECO:0000256" key="2">
    <source>
        <dbReference type="ARBA" id="ARBA00022692"/>
    </source>
</evidence>
<name>A0ABZ2MIS0_9MICO</name>
<reference evidence="6 7" key="1">
    <citation type="submission" date="2024-02" db="EMBL/GenBank/DDBJ databases">
        <title>Janibacter sp. nov., isolated from gut of marine sandworm.</title>
        <authorList>
            <person name="Kim B."/>
            <person name="Jun M.O."/>
            <person name="Shin N.-R."/>
        </authorList>
    </citation>
    <scope>NUCLEOTIDE SEQUENCE [LARGE SCALE GENOMIC DNA]</scope>
    <source>
        <strain evidence="6 7">A1S7</strain>
    </source>
</reference>
<evidence type="ECO:0000313" key="6">
    <source>
        <dbReference type="EMBL" id="WXB76835.1"/>
    </source>
</evidence>
<keyword evidence="2 5" id="KW-0812">Transmembrane</keyword>
<dbReference type="InterPro" id="IPR037673">
    <property type="entry name" value="MSC/AndL"/>
</dbReference>
<gene>
    <name evidence="6" type="ORF">V1351_01890</name>
</gene>